<evidence type="ECO:0000313" key="2">
    <source>
        <dbReference type="Proteomes" id="UP000008177"/>
    </source>
</evidence>
<sequence>MRALVSDRKKISSKLTAIGIKQYQNADCCVHGSFDVAINQAPSLHPADTAAAAKQTSTLHVGHAMTY</sequence>
<dbReference type="InParanoid" id="G2XW74"/>
<dbReference type="EMBL" id="FQ790271">
    <property type="protein sequence ID" value="CCD44744.1"/>
    <property type="molecule type" value="Genomic_DNA"/>
</dbReference>
<proteinExistence type="predicted"/>
<reference evidence="2" key="1">
    <citation type="journal article" date="2011" name="PLoS Genet.">
        <title>Genomic analysis of the necrotrophic fungal pathogens Sclerotinia sclerotiorum and Botrytis cinerea.</title>
        <authorList>
            <person name="Amselem J."/>
            <person name="Cuomo C.A."/>
            <person name="van Kan J.A."/>
            <person name="Viaud M."/>
            <person name="Benito E.P."/>
            <person name="Couloux A."/>
            <person name="Coutinho P.M."/>
            <person name="de Vries R.P."/>
            <person name="Dyer P.S."/>
            <person name="Fillinger S."/>
            <person name="Fournier E."/>
            <person name="Gout L."/>
            <person name="Hahn M."/>
            <person name="Kohn L."/>
            <person name="Lapalu N."/>
            <person name="Plummer K.M."/>
            <person name="Pradier J.M."/>
            <person name="Quevillon E."/>
            <person name="Sharon A."/>
            <person name="Simon A."/>
            <person name="ten Have A."/>
            <person name="Tudzynski B."/>
            <person name="Tudzynski P."/>
            <person name="Wincker P."/>
            <person name="Andrew M."/>
            <person name="Anthouard V."/>
            <person name="Beever R.E."/>
            <person name="Beffa R."/>
            <person name="Benoit I."/>
            <person name="Bouzid O."/>
            <person name="Brault B."/>
            <person name="Chen Z."/>
            <person name="Choquer M."/>
            <person name="Collemare J."/>
            <person name="Cotton P."/>
            <person name="Danchin E.G."/>
            <person name="Da Silva C."/>
            <person name="Gautier A."/>
            <person name="Giraud C."/>
            <person name="Giraud T."/>
            <person name="Gonzalez C."/>
            <person name="Grossetete S."/>
            <person name="Guldener U."/>
            <person name="Henrissat B."/>
            <person name="Howlett B.J."/>
            <person name="Kodira C."/>
            <person name="Kretschmer M."/>
            <person name="Lappartient A."/>
            <person name="Leroch M."/>
            <person name="Levis C."/>
            <person name="Mauceli E."/>
            <person name="Neuveglise C."/>
            <person name="Oeser B."/>
            <person name="Pearson M."/>
            <person name="Poulain J."/>
            <person name="Poussereau N."/>
            <person name="Quesneville H."/>
            <person name="Rascle C."/>
            <person name="Schumacher J."/>
            <person name="Segurens B."/>
            <person name="Sexton A."/>
            <person name="Silva E."/>
            <person name="Sirven C."/>
            <person name="Soanes D.M."/>
            <person name="Talbot N.J."/>
            <person name="Templeton M."/>
            <person name="Yandava C."/>
            <person name="Yarden O."/>
            <person name="Zeng Q."/>
            <person name="Rollins J.A."/>
            <person name="Lebrun M.H."/>
            <person name="Dickman M."/>
        </authorList>
    </citation>
    <scope>NUCLEOTIDE SEQUENCE [LARGE SCALE GENOMIC DNA]</scope>
    <source>
        <strain evidence="2">T4</strain>
    </source>
</reference>
<organism evidence="1 2">
    <name type="scientific">Botryotinia fuckeliana (strain T4)</name>
    <name type="common">Noble rot fungus</name>
    <name type="synonym">Botrytis cinerea</name>
    <dbReference type="NCBI Taxonomy" id="999810"/>
    <lineage>
        <taxon>Eukaryota</taxon>
        <taxon>Fungi</taxon>
        <taxon>Dikarya</taxon>
        <taxon>Ascomycota</taxon>
        <taxon>Pezizomycotina</taxon>
        <taxon>Leotiomycetes</taxon>
        <taxon>Helotiales</taxon>
        <taxon>Sclerotiniaceae</taxon>
        <taxon>Botrytis</taxon>
    </lineage>
</organism>
<protein>
    <submittedName>
        <fullName evidence="1">Uncharacterized protein</fullName>
    </submittedName>
</protein>
<gene>
    <name evidence="1" type="ORF">BofuT4_uP056450.1</name>
</gene>
<accession>G2XW74</accession>
<name>G2XW74_BOTF4</name>
<dbReference type="Proteomes" id="UP000008177">
    <property type="component" value="Unplaced contigs"/>
</dbReference>
<dbReference type="HOGENOM" id="CLU_2812020_0_0_1"/>
<dbReference type="AlphaFoldDB" id="G2XW74"/>
<evidence type="ECO:0000313" key="1">
    <source>
        <dbReference type="EMBL" id="CCD44744.1"/>
    </source>
</evidence>